<dbReference type="EMBL" id="KV745296">
    <property type="protein sequence ID" value="OCK75603.1"/>
    <property type="molecule type" value="Genomic_DNA"/>
</dbReference>
<feature type="non-terminal residue" evidence="1">
    <location>
        <position position="1"/>
    </location>
</feature>
<protein>
    <submittedName>
        <fullName evidence="1">Uncharacterized protein</fullName>
    </submittedName>
</protein>
<gene>
    <name evidence="1" type="ORF">K432DRAFT_308127</name>
</gene>
<evidence type="ECO:0000313" key="2">
    <source>
        <dbReference type="Proteomes" id="UP000250266"/>
    </source>
</evidence>
<dbReference type="Proteomes" id="UP000250266">
    <property type="component" value="Unassembled WGS sequence"/>
</dbReference>
<dbReference type="AlphaFoldDB" id="A0A8E2JAR5"/>
<dbReference type="OrthoDB" id="3794568at2759"/>
<organism evidence="1 2">
    <name type="scientific">Lepidopterella palustris CBS 459.81</name>
    <dbReference type="NCBI Taxonomy" id="1314670"/>
    <lineage>
        <taxon>Eukaryota</taxon>
        <taxon>Fungi</taxon>
        <taxon>Dikarya</taxon>
        <taxon>Ascomycota</taxon>
        <taxon>Pezizomycotina</taxon>
        <taxon>Dothideomycetes</taxon>
        <taxon>Pleosporomycetidae</taxon>
        <taxon>Mytilinidiales</taxon>
        <taxon>Argynnaceae</taxon>
        <taxon>Lepidopterella</taxon>
    </lineage>
</organism>
<proteinExistence type="predicted"/>
<name>A0A8E2JAR5_9PEZI</name>
<evidence type="ECO:0000313" key="1">
    <source>
        <dbReference type="EMBL" id="OCK75603.1"/>
    </source>
</evidence>
<sequence length="68" mass="8068">NWHDYKHDGVRVRNTTVIHLYIYSLERIGELVKSTSRAGSRTGLHYRVSILYLRQSADAKYIILFRIF</sequence>
<accession>A0A8E2JAR5</accession>
<reference evidence="1 2" key="1">
    <citation type="journal article" date="2016" name="Nat. Commun.">
        <title>Ectomycorrhizal ecology is imprinted in the genome of the dominant symbiotic fungus Cenococcum geophilum.</title>
        <authorList>
            <consortium name="DOE Joint Genome Institute"/>
            <person name="Peter M."/>
            <person name="Kohler A."/>
            <person name="Ohm R.A."/>
            <person name="Kuo A."/>
            <person name="Krutzmann J."/>
            <person name="Morin E."/>
            <person name="Arend M."/>
            <person name="Barry K.W."/>
            <person name="Binder M."/>
            <person name="Choi C."/>
            <person name="Clum A."/>
            <person name="Copeland A."/>
            <person name="Grisel N."/>
            <person name="Haridas S."/>
            <person name="Kipfer T."/>
            <person name="LaButti K."/>
            <person name="Lindquist E."/>
            <person name="Lipzen A."/>
            <person name="Maire R."/>
            <person name="Meier B."/>
            <person name="Mihaltcheva S."/>
            <person name="Molinier V."/>
            <person name="Murat C."/>
            <person name="Poggeler S."/>
            <person name="Quandt C.A."/>
            <person name="Sperisen C."/>
            <person name="Tritt A."/>
            <person name="Tisserant E."/>
            <person name="Crous P.W."/>
            <person name="Henrissat B."/>
            <person name="Nehls U."/>
            <person name="Egli S."/>
            <person name="Spatafora J.W."/>
            <person name="Grigoriev I.V."/>
            <person name="Martin F.M."/>
        </authorList>
    </citation>
    <scope>NUCLEOTIDE SEQUENCE [LARGE SCALE GENOMIC DNA]</scope>
    <source>
        <strain evidence="1 2">CBS 459.81</strain>
    </source>
</reference>
<keyword evidence="2" id="KW-1185">Reference proteome</keyword>